<keyword evidence="4" id="KW-1185">Reference proteome</keyword>
<evidence type="ECO:0000313" key="4">
    <source>
        <dbReference type="Proteomes" id="UP000609531"/>
    </source>
</evidence>
<dbReference type="AlphaFoldDB" id="A0A934IKJ6"/>
<dbReference type="GO" id="GO:1990351">
    <property type="term" value="C:transporter complex"/>
    <property type="evidence" value="ECO:0007669"/>
    <property type="project" value="TreeGrafter"/>
</dbReference>
<comment type="similarity">
    <text evidence="1">Belongs to the LptD family.</text>
</comment>
<protein>
    <recommendedName>
        <fullName evidence="1">LPS-assembly protein LptD</fullName>
    </recommendedName>
</protein>
<dbReference type="PANTHER" id="PTHR30189">
    <property type="entry name" value="LPS-ASSEMBLY PROTEIN"/>
    <property type="match status" value="1"/>
</dbReference>
<dbReference type="InterPro" id="IPR050218">
    <property type="entry name" value="LptD"/>
</dbReference>
<dbReference type="GO" id="GO:0015920">
    <property type="term" value="P:lipopolysaccharide transport"/>
    <property type="evidence" value="ECO:0007669"/>
    <property type="project" value="InterPro"/>
</dbReference>
<sequence precursor="true">MRRRLAFLALAIALLVMPGVASAQFFSTVTEPDPDAKMLLEADTLVYNVRTKKVTALGNVYIHYRGYQLFASEVSYDETSKRLSASRGVRLEEPEGNVIIARDLELNEDLSRGFANGLRADTIYRTRLAANRAERVSEDVTIFEEAGYTACWSCRKRPDQPPSWAIKARRVVHNDSEHTLRFEEPRFDAFGSTVAVLPSFTIPDPTVKRKSGFLTPTAVYSNLLGFGVRAPYFQTLGPSADVTMALTPLSRQGLFSDIEYRQRTASGSFGVRASGIYQLDPDAFDGSSGDRLFRGAISTQGNFYLNPMWQWGWESTVSTDRRYLSDYKQSTGDNLTAPTNIYLKGLGERNYFEASFWAFRILQDDYVSNEVLNPPSPFTGVGQRLQGKQAYVHPAIDYDGVVDRAVFGGELSYKFNVISLSRQETDAFGALVDGVDTARFRGVEGTYTRASAEVAWRRRLFAPLGQVLTPSAGIRGDLYAINNRDPNVTQLDDGFAGRVMPYVGISYRWPWLISARWGTQTIEPIAEIYARPNETHIGSLPNDDAQSVVFDDTNLFGPTRFSGYDRVEGGVRSNIGLRYTLQTYSGAFLSTTFGQSYHLAGRNSYRVPDILDSTGNSGLTSDRSDFVGAVYLDTNQGLAMSAKGRFDDEDFDLQRAELSASARAGPLSSRVVYAFLAKQPDLGVVDDREEIHGSASLQVLKRVRVFGQMRYDLQDRDIIRTGVGLAYDDDALSMSLAFSEDRGGLPEDPVDRTVYFRIGLRTIGDASTSTSLDN</sequence>
<name>A0A934IKJ6_9HYPH</name>
<dbReference type="HAMAP" id="MF_01411">
    <property type="entry name" value="LPS_assembly_LptD"/>
    <property type="match status" value="1"/>
</dbReference>
<evidence type="ECO:0000256" key="1">
    <source>
        <dbReference type="HAMAP-Rule" id="MF_01411"/>
    </source>
</evidence>
<keyword evidence="1" id="KW-0732">Signal</keyword>
<organism evidence="3 4">
    <name type="scientific">Acuticoccus mangrovi</name>
    <dbReference type="NCBI Taxonomy" id="2796142"/>
    <lineage>
        <taxon>Bacteria</taxon>
        <taxon>Pseudomonadati</taxon>
        <taxon>Pseudomonadota</taxon>
        <taxon>Alphaproteobacteria</taxon>
        <taxon>Hyphomicrobiales</taxon>
        <taxon>Amorphaceae</taxon>
        <taxon>Acuticoccus</taxon>
    </lineage>
</organism>
<dbReference type="GO" id="GO:0009279">
    <property type="term" value="C:cell outer membrane"/>
    <property type="evidence" value="ECO:0007669"/>
    <property type="project" value="UniProtKB-SubCell"/>
</dbReference>
<dbReference type="GO" id="GO:0043165">
    <property type="term" value="P:Gram-negative-bacterium-type cell outer membrane assembly"/>
    <property type="evidence" value="ECO:0007669"/>
    <property type="project" value="UniProtKB-UniRule"/>
</dbReference>
<evidence type="ECO:0000259" key="2">
    <source>
        <dbReference type="Pfam" id="PF04453"/>
    </source>
</evidence>
<dbReference type="Proteomes" id="UP000609531">
    <property type="component" value="Unassembled WGS sequence"/>
</dbReference>
<dbReference type="InterPro" id="IPR020889">
    <property type="entry name" value="LipoPS_assembly_LptD"/>
</dbReference>
<comment type="caution">
    <text evidence="3">The sequence shown here is derived from an EMBL/GenBank/DDBJ whole genome shotgun (WGS) entry which is preliminary data.</text>
</comment>
<gene>
    <name evidence="1" type="primary">lptD</name>
    <name evidence="3" type="ORF">JCR33_13275</name>
</gene>
<comment type="caution">
    <text evidence="1">Lacks conserved residue(s) required for the propagation of feature annotation.</text>
</comment>
<dbReference type="PANTHER" id="PTHR30189:SF1">
    <property type="entry name" value="LPS-ASSEMBLY PROTEIN LPTD"/>
    <property type="match status" value="1"/>
</dbReference>
<dbReference type="Pfam" id="PF04453">
    <property type="entry name" value="LptD"/>
    <property type="match status" value="1"/>
</dbReference>
<dbReference type="RefSeq" id="WP_198882565.1">
    <property type="nucleotide sequence ID" value="NZ_JAEKJA010000010.1"/>
</dbReference>
<feature type="chain" id="PRO_5038196070" description="LPS-assembly protein LptD" evidence="1">
    <location>
        <begin position="24"/>
        <end position="774"/>
    </location>
</feature>
<feature type="domain" description="LptD C-terminal" evidence="2">
    <location>
        <begin position="294"/>
        <end position="702"/>
    </location>
</feature>
<evidence type="ECO:0000313" key="3">
    <source>
        <dbReference type="EMBL" id="MBJ3776671.1"/>
    </source>
</evidence>
<proteinExistence type="inferred from homology"/>
<dbReference type="InterPro" id="IPR007543">
    <property type="entry name" value="LptD_C"/>
</dbReference>
<comment type="function">
    <text evidence="1">Involved in the assembly of lipopolysaccharide (LPS) at the surface of the outer membrane.</text>
</comment>
<dbReference type="EMBL" id="JAEKJA010000010">
    <property type="protein sequence ID" value="MBJ3776671.1"/>
    <property type="molecule type" value="Genomic_DNA"/>
</dbReference>
<keyword evidence="1" id="KW-0472">Membrane</keyword>
<keyword evidence="1" id="KW-0998">Cell outer membrane</keyword>
<accession>A0A934IKJ6</accession>
<feature type="signal peptide" evidence="1">
    <location>
        <begin position="1"/>
        <end position="23"/>
    </location>
</feature>
<reference evidence="3" key="1">
    <citation type="submission" date="2020-12" db="EMBL/GenBank/DDBJ databases">
        <title>Bacterial taxonomy.</title>
        <authorList>
            <person name="Pan X."/>
        </authorList>
    </citation>
    <scope>NUCLEOTIDE SEQUENCE</scope>
    <source>
        <strain evidence="3">B2012</strain>
    </source>
</reference>
<comment type="subcellular location">
    <subcellularLocation>
        <location evidence="1">Cell outer membrane</location>
    </subcellularLocation>
</comment>
<comment type="subunit">
    <text evidence="1">Component of the lipopolysaccharide transport and assembly complex.</text>
</comment>